<feature type="transmembrane region" description="Helical" evidence="6">
    <location>
        <begin position="110"/>
        <end position="132"/>
    </location>
</feature>
<dbReference type="GO" id="GO:0005886">
    <property type="term" value="C:plasma membrane"/>
    <property type="evidence" value="ECO:0007669"/>
    <property type="project" value="TreeGrafter"/>
</dbReference>
<reference evidence="7 8" key="1">
    <citation type="journal article" date="2019" name="Nat. Ecol. Evol.">
        <title>Megaphylogeny resolves global patterns of mushroom evolution.</title>
        <authorList>
            <person name="Varga T."/>
            <person name="Krizsan K."/>
            <person name="Foldi C."/>
            <person name="Dima B."/>
            <person name="Sanchez-Garcia M."/>
            <person name="Sanchez-Ramirez S."/>
            <person name="Szollosi G.J."/>
            <person name="Szarkandi J.G."/>
            <person name="Papp V."/>
            <person name="Albert L."/>
            <person name="Andreopoulos W."/>
            <person name="Angelini C."/>
            <person name="Antonin V."/>
            <person name="Barry K.W."/>
            <person name="Bougher N.L."/>
            <person name="Buchanan P."/>
            <person name="Buyck B."/>
            <person name="Bense V."/>
            <person name="Catcheside P."/>
            <person name="Chovatia M."/>
            <person name="Cooper J."/>
            <person name="Damon W."/>
            <person name="Desjardin D."/>
            <person name="Finy P."/>
            <person name="Geml J."/>
            <person name="Haridas S."/>
            <person name="Hughes K."/>
            <person name="Justo A."/>
            <person name="Karasinski D."/>
            <person name="Kautmanova I."/>
            <person name="Kiss B."/>
            <person name="Kocsube S."/>
            <person name="Kotiranta H."/>
            <person name="LaButti K.M."/>
            <person name="Lechner B.E."/>
            <person name="Liimatainen K."/>
            <person name="Lipzen A."/>
            <person name="Lukacs Z."/>
            <person name="Mihaltcheva S."/>
            <person name="Morgado L.N."/>
            <person name="Niskanen T."/>
            <person name="Noordeloos M.E."/>
            <person name="Ohm R.A."/>
            <person name="Ortiz-Santana B."/>
            <person name="Ovrebo C."/>
            <person name="Racz N."/>
            <person name="Riley R."/>
            <person name="Savchenko A."/>
            <person name="Shiryaev A."/>
            <person name="Soop K."/>
            <person name="Spirin V."/>
            <person name="Szebenyi C."/>
            <person name="Tomsovsky M."/>
            <person name="Tulloss R.E."/>
            <person name="Uehling J."/>
            <person name="Grigoriev I.V."/>
            <person name="Vagvolgyi C."/>
            <person name="Papp T."/>
            <person name="Martin F.M."/>
            <person name="Miettinen O."/>
            <person name="Hibbett D.S."/>
            <person name="Nagy L.G."/>
        </authorList>
    </citation>
    <scope>NUCLEOTIDE SEQUENCE [LARGE SCALE GENOMIC DNA]</scope>
    <source>
        <strain evidence="7 8">CBS 121175</strain>
    </source>
</reference>
<dbReference type="AlphaFoldDB" id="A0A5C3KWZ2"/>
<dbReference type="PANTHER" id="PTHR30618:SF0">
    <property type="entry name" value="PURINE-URACIL PERMEASE NCS1"/>
    <property type="match status" value="1"/>
</dbReference>
<evidence type="ECO:0000313" key="7">
    <source>
        <dbReference type="EMBL" id="TFK20448.1"/>
    </source>
</evidence>
<dbReference type="InterPro" id="IPR012681">
    <property type="entry name" value="NCS1"/>
</dbReference>
<accession>A0A5C3KWZ2</accession>
<evidence type="ECO:0000256" key="3">
    <source>
        <dbReference type="ARBA" id="ARBA00022692"/>
    </source>
</evidence>
<keyword evidence="4 6" id="KW-1133">Transmembrane helix</keyword>
<evidence type="ECO:0000256" key="1">
    <source>
        <dbReference type="ARBA" id="ARBA00004141"/>
    </source>
</evidence>
<dbReference type="STRING" id="230819.A0A5C3KWZ2"/>
<feature type="transmembrane region" description="Helical" evidence="6">
    <location>
        <begin position="427"/>
        <end position="445"/>
    </location>
</feature>
<gene>
    <name evidence="7" type="ORF">FA15DRAFT_673485</name>
</gene>
<evidence type="ECO:0000313" key="8">
    <source>
        <dbReference type="Proteomes" id="UP000307440"/>
    </source>
</evidence>
<comment type="similarity">
    <text evidence="2">Belongs to the purine-cytosine permease (2.A.39) family.</text>
</comment>
<feature type="transmembrane region" description="Helical" evidence="6">
    <location>
        <begin position="63"/>
        <end position="90"/>
    </location>
</feature>
<dbReference type="PANTHER" id="PTHR30618">
    <property type="entry name" value="NCS1 FAMILY PURINE/PYRIMIDINE TRANSPORTER"/>
    <property type="match status" value="1"/>
</dbReference>
<sequence length="534" mass="58695">MSFPSRFFAVERLGGKFGPNPRWSNKDMDPVLPKDRTWTSLNYVAYWVSDALSPASWQLASSMIAIGLSWGQATAAIAVGHIIIALVITLNGTTGARLHVAFPVLNRSSFGFWFSYFSVVSRVVLAMFWFGIQTFTGSECVYQMLKAIWPSVANIPNRLPLDAKITTVGMMCYALYWIIQFPFLLISPQKIRYLFAVKAVIVPIAMLSMLIWAMVKAPPSVSLTPFTATVGGSTAAWAWLAALNSALGFYSTLSVNIPDFTRYAKSERAQFVQLAIIPVAFTLIGFSGIAVTSAGNVLYGEILWDPLRLIDRWDNRAAAFFASFSFLIAVLGTNVSANSLSAANDMTVLFPSFINIRRGQIICAFLGGWALCPWQILASAPGFLTFMSGYTVFIGPFAAIMVVDYWLVHKGNVNVPAMYDPRGIYRYWKGVNLRAFVAIVVSVTPNLPGLIHSINPTVDVGNASYLFNISWLFGFFTAAAVYWILSILFPATDTFMDKPVLAYENDQSVVQAVEEVSLNSGKDSAEKEKHGTGV</sequence>
<feature type="transmembrane region" description="Helical" evidence="6">
    <location>
        <begin position="235"/>
        <end position="253"/>
    </location>
</feature>
<keyword evidence="3 6" id="KW-0812">Transmembrane</keyword>
<dbReference type="OrthoDB" id="2018619at2759"/>
<evidence type="ECO:0000256" key="2">
    <source>
        <dbReference type="ARBA" id="ARBA00008974"/>
    </source>
</evidence>
<dbReference type="InterPro" id="IPR045225">
    <property type="entry name" value="Uracil/uridine/allantoin_perm"/>
</dbReference>
<dbReference type="InterPro" id="IPR001248">
    <property type="entry name" value="Pur-cyt_permease"/>
</dbReference>
<dbReference type="Pfam" id="PF02133">
    <property type="entry name" value="Transp_cyt_pur"/>
    <property type="match status" value="1"/>
</dbReference>
<evidence type="ECO:0000256" key="6">
    <source>
        <dbReference type="SAM" id="Phobius"/>
    </source>
</evidence>
<keyword evidence="5 6" id="KW-0472">Membrane</keyword>
<feature type="transmembrane region" description="Helical" evidence="6">
    <location>
        <begin position="193"/>
        <end position="215"/>
    </location>
</feature>
<name>A0A5C3KWZ2_COPMA</name>
<proteinExistence type="inferred from homology"/>
<dbReference type="NCBIfam" id="TIGR00800">
    <property type="entry name" value="ncs1"/>
    <property type="match status" value="1"/>
</dbReference>
<keyword evidence="8" id="KW-1185">Reference proteome</keyword>
<dbReference type="GO" id="GO:0015205">
    <property type="term" value="F:nucleobase transmembrane transporter activity"/>
    <property type="evidence" value="ECO:0007669"/>
    <property type="project" value="TreeGrafter"/>
</dbReference>
<feature type="transmembrane region" description="Helical" evidence="6">
    <location>
        <begin position="165"/>
        <end position="186"/>
    </location>
</feature>
<evidence type="ECO:0000256" key="5">
    <source>
        <dbReference type="ARBA" id="ARBA00023136"/>
    </source>
</evidence>
<evidence type="ECO:0000256" key="4">
    <source>
        <dbReference type="ARBA" id="ARBA00022989"/>
    </source>
</evidence>
<protein>
    <submittedName>
        <fullName evidence="7">Cytosine-purine permease</fullName>
    </submittedName>
</protein>
<comment type="subcellular location">
    <subcellularLocation>
        <location evidence="1">Membrane</location>
        <topology evidence="1">Multi-pass membrane protein</topology>
    </subcellularLocation>
</comment>
<dbReference type="EMBL" id="ML210300">
    <property type="protein sequence ID" value="TFK20448.1"/>
    <property type="molecule type" value="Genomic_DNA"/>
</dbReference>
<feature type="transmembrane region" description="Helical" evidence="6">
    <location>
        <begin position="319"/>
        <end position="340"/>
    </location>
</feature>
<feature type="transmembrane region" description="Helical" evidence="6">
    <location>
        <begin position="465"/>
        <end position="489"/>
    </location>
</feature>
<feature type="transmembrane region" description="Helical" evidence="6">
    <location>
        <begin position="361"/>
        <end position="377"/>
    </location>
</feature>
<dbReference type="Gene3D" id="1.10.4160.10">
    <property type="entry name" value="Hydantoin permease"/>
    <property type="match status" value="1"/>
</dbReference>
<dbReference type="Proteomes" id="UP000307440">
    <property type="component" value="Unassembled WGS sequence"/>
</dbReference>
<organism evidence="7 8">
    <name type="scientific">Coprinopsis marcescibilis</name>
    <name type="common">Agaric fungus</name>
    <name type="synonym">Psathyrella marcescibilis</name>
    <dbReference type="NCBI Taxonomy" id="230819"/>
    <lineage>
        <taxon>Eukaryota</taxon>
        <taxon>Fungi</taxon>
        <taxon>Dikarya</taxon>
        <taxon>Basidiomycota</taxon>
        <taxon>Agaricomycotina</taxon>
        <taxon>Agaricomycetes</taxon>
        <taxon>Agaricomycetidae</taxon>
        <taxon>Agaricales</taxon>
        <taxon>Agaricineae</taxon>
        <taxon>Psathyrellaceae</taxon>
        <taxon>Coprinopsis</taxon>
    </lineage>
</organism>
<feature type="transmembrane region" description="Helical" evidence="6">
    <location>
        <begin position="383"/>
        <end position="407"/>
    </location>
</feature>
<feature type="transmembrane region" description="Helical" evidence="6">
    <location>
        <begin position="274"/>
        <end position="299"/>
    </location>
</feature>
<dbReference type="FunFam" id="1.10.4160.10:FF:000001">
    <property type="entry name" value="Uracil permease, putative"/>
    <property type="match status" value="1"/>
</dbReference>
<dbReference type="CDD" id="cd11482">
    <property type="entry name" value="SLC-NCS1sbd_NRT1-like"/>
    <property type="match status" value="1"/>
</dbReference>